<dbReference type="AlphaFoldDB" id="W6N535"/>
<dbReference type="EMBL" id="CBXI010000023">
    <property type="protein sequence ID" value="CDL91346.1"/>
    <property type="molecule type" value="Genomic_DNA"/>
</dbReference>
<dbReference type="Gene3D" id="2.60.120.560">
    <property type="entry name" value="Exo-inulinase, domain 1"/>
    <property type="match status" value="1"/>
</dbReference>
<dbReference type="SUPFAM" id="SSF49899">
    <property type="entry name" value="Concanavalin A-like lectins/glucanases"/>
    <property type="match status" value="1"/>
</dbReference>
<evidence type="ECO:0000259" key="1">
    <source>
        <dbReference type="Pfam" id="PF08244"/>
    </source>
</evidence>
<name>W6N535_CLOTY</name>
<accession>W6N535</accession>
<keyword evidence="3" id="KW-1185">Reference proteome</keyword>
<proteinExistence type="predicted"/>
<evidence type="ECO:0000313" key="2">
    <source>
        <dbReference type="EMBL" id="CDL91346.1"/>
    </source>
</evidence>
<dbReference type="InterPro" id="IPR013189">
    <property type="entry name" value="Glyco_hydro_32_C"/>
</dbReference>
<sequence>MHVFSDRSSFEIFVNDGEEIFSLRAYMDDRYLDTKVEAHGKVSVVNAVYYRI</sequence>
<comment type="caution">
    <text evidence="2">The sequence shown here is derived from an EMBL/GenBank/DDBJ whole genome shotgun (WGS) entry which is preliminary data.</text>
</comment>
<dbReference type="InterPro" id="IPR013320">
    <property type="entry name" value="ConA-like_dom_sf"/>
</dbReference>
<dbReference type="Proteomes" id="UP000019482">
    <property type="component" value="Unassembled WGS sequence"/>
</dbReference>
<evidence type="ECO:0000313" key="3">
    <source>
        <dbReference type="Proteomes" id="UP000019482"/>
    </source>
</evidence>
<organism evidence="2 3">
    <name type="scientific">Clostridium tyrobutyricum DIVETGP</name>
    <dbReference type="NCBI Taxonomy" id="1408889"/>
    <lineage>
        <taxon>Bacteria</taxon>
        <taxon>Bacillati</taxon>
        <taxon>Bacillota</taxon>
        <taxon>Clostridia</taxon>
        <taxon>Eubacteriales</taxon>
        <taxon>Clostridiaceae</taxon>
        <taxon>Clostridium</taxon>
    </lineage>
</organism>
<gene>
    <name evidence="2" type="ORF">CTDIVETGP_1416</name>
</gene>
<dbReference type="Pfam" id="PF08244">
    <property type="entry name" value="Glyco_hydro_32C"/>
    <property type="match status" value="1"/>
</dbReference>
<feature type="domain" description="Glycosyl hydrolase family 32 C-terminal" evidence="1">
    <location>
        <begin position="1"/>
        <end position="47"/>
    </location>
</feature>
<reference evidence="2 3" key="1">
    <citation type="journal article" date="2015" name="Genome Announc.">
        <title>Draft Genome Sequence of Clostridium tyrobutyricum Strain DIVETGP, Isolated from Cow's Milk for Grana Padano Production.</title>
        <authorList>
            <person name="Soggiu A."/>
            <person name="Piras C."/>
            <person name="Gaiarsa S."/>
            <person name="Sassera D."/>
            <person name="Roncada P."/>
            <person name="Bendixen E."/>
            <person name="Brasca M."/>
            <person name="Bonizzi L."/>
        </authorList>
    </citation>
    <scope>NUCLEOTIDE SEQUENCE [LARGE SCALE GENOMIC DNA]</scope>
    <source>
        <strain evidence="2 3">DIVETGP</strain>
    </source>
</reference>
<protein>
    <recommendedName>
        <fullName evidence="1">Glycosyl hydrolase family 32 C-terminal domain-containing protein</fullName>
    </recommendedName>
</protein>